<dbReference type="SMART" id="SM00409">
    <property type="entry name" value="IG"/>
    <property type="match status" value="1"/>
</dbReference>
<dbReference type="AlphaFoldDB" id="A0A3Q2QTJ4"/>
<dbReference type="STRING" id="8078.ENSFHEP00000031263"/>
<reference evidence="3" key="2">
    <citation type="submission" date="2025-09" db="UniProtKB">
        <authorList>
            <consortium name="Ensembl"/>
        </authorList>
    </citation>
    <scope>IDENTIFICATION</scope>
</reference>
<proteinExistence type="predicted"/>
<sequence length="114" mass="12443">LLHTDIPPAEPVFVSVYEGSDVQLTCNLRANYLPANDITWFNNQGVDVRETSKYIDAEETQDSGEYRCSTSNAVGGAEVNVTLVVKSKNLFSLFFPSTCLSGDLGALNRGYNSD</sequence>
<dbReference type="Ensembl" id="ENSFHET00000023513.1">
    <property type="protein sequence ID" value="ENSFHEP00000031263.1"/>
    <property type="gene ID" value="ENSFHEG00000017022.1"/>
</dbReference>
<keyword evidence="4" id="KW-1185">Reference proteome</keyword>
<dbReference type="SUPFAM" id="SSF48726">
    <property type="entry name" value="Immunoglobulin"/>
    <property type="match status" value="1"/>
</dbReference>
<dbReference type="InterPro" id="IPR013783">
    <property type="entry name" value="Ig-like_fold"/>
</dbReference>
<feature type="domain" description="Ig-like" evidence="2">
    <location>
        <begin position="7"/>
        <end position="84"/>
    </location>
</feature>
<protein>
    <recommendedName>
        <fullName evidence="2">Ig-like domain-containing protein</fullName>
    </recommendedName>
</protein>
<evidence type="ECO:0000256" key="1">
    <source>
        <dbReference type="ARBA" id="ARBA00023319"/>
    </source>
</evidence>
<dbReference type="InterPro" id="IPR003599">
    <property type="entry name" value="Ig_sub"/>
</dbReference>
<reference evidence="3" key="1">
    <citation type="submission" date="2025-08" db="UniProtKB">
        <authorList>
            <consortium name="Ensembl"/>
        </authorList>
    </citation>
    <scope>IDENTIFICATION</scope>
</reference>
<organism evidence="3 4">
    <name type="scientific">Fundulus heteroclitus</name>
    <name type="common">Killifish</name>
    <name type="synonym">Mummichog</name>
    <dbReference type="NCBI Taxonomy" id="8078"/>
    <lineage>
        <taxon>Eukaryota</taxon>
        <taxon>Metazoa</taxon>
        <taxon>Chordata</taxon>
        <taxon>Craniata</taxon>
        <taxon>Vertebrata</taxon>
        <taxon>Euteleostomi</taxon>
        <taxon>Actinopterygii</taxon>
        <taxon>Neopterygii</taxon>
        <taxon>Teleostei</taxon>
        <taxon>Neoteleostei</taxon>
        <taxon>Acanthomorphata</taxon>
        <taxon>Ovalentaria</taxon>
        <taxon>Atherinomorphae</taxon>
        <taxon>Cyprinodontiformes</taxon>
        <taxon>Fundulidae</taxon>
        <taxon>Fundulus</taxon>
    </lineage>
</organism>
<evidence type="ECO:0000313" key="3">
    <source>
        <dbReference type="Ensembl" id="ENSFHEP00000031263.1"/>
    </source>
</evidence>
<dbReference type="PROSITE" id="PS50835">
    <property type="entry name" value="IG_LIKE"/>
    <property type="match status" value="1"/>
</dbReference>
<dbReference type="GeneTree" id="ENSGT00980000202317"/>
<dbReference type="InterPro" id="IPR036179">
    <property type="entry name" value="Ig-like_dom_sf"/>
</dbReference>
<name>A0A3Q2QTJ4_FUNHE</name>
<dbReference type="InterPro" id="IPR013151">
    <property type="entry name" value="Immunoglobulin_dom"/>
</dbReference>
<dbReference type="Proteomes" id="UP000265000">
    <property type="component" value="Unplaced"/>
</dbReference>
<evidence type="ECO:0000259" key="2">
    <source>
        <dbReference type="PROSITE" id="PS50835"/>
    </source>
</evidence>
<keyword evidence="1" id="KW-0393">Immunoglobulin domain</keyword>
<dbReference type="Gene3D" id="2.60.40.10">
    <property type="entry name" value="Immunoglobulins"/>
    <property type="match status" value="1"/>
</dbReference>
<dbReference type="Pfam" id="PF00047">
    <property type="entry name" value="ig"/>
    <property type="match status" value="1"/>
</dbReference>
<accession>A0A3Q2QTJ4</accession>
<evidence type="ECO:0000313" key="4">
    <source>
        <dbReference type="Proteomes" id="UP000265000"/>
    </source>
</evidence>
<dbReference type="InterPro" id="IPR007110">
    <property type="entry name" value="Ig-like_dom"/>
</dbReference>